<reference evidence="1" key="1">
    <citation type="submission" date="2022-07" db="EMBL/GenBank/DDBJ databases">
        <title>Sphingomonas sp. nov., a novel bacterium isolated from the north slope of the Mount Everest.</title>
        <authorList>
            <person name="Cui X."/>
            <person name="Liu Y."/>
        </authorList>
    </citation>
    <scope>NUCLEOTIDE SEQUENCE</scope>
    <source>
        <strain evidence="1">S5-59</strain>
    </source>
</reference>
<proteinExistence type="predicted"/>
<sequence>MQVDPVARFVGALHAYERMLRNSYAAGGQLASAAIDAQVHRDLSPIAGHQILRSLTVANLAIADALTRSAEAHRLLEVLGRQLGVDVKAYGDVHPKPSDAVLPGFIGASASCADSVA</sequence>
<evidence type="ECO:0000313" key="2">
    <source>
        <dbReference type="Proteomes" id="UP001058533"/>
    </source>
</evidence>
<protein>
    <submittedName>
        <fullName evidence="1">Uncharacterized protein</fullName>
    </submittedName>
</protein>
<gene>
    <name evidence="1" type="ORF">NMP03_15585</name>
</gene>
<dbReference type="Proteomes" id="UP001058533">
    <property type="component" value="Chromosome"/>
</dbReference>
<dbReference type="RefSeq" id="WP_256506407.1">
    <property type="nucleotide sequence ID" value="NZ_CP101740.1"/>
</dbReference>
<evidence type="ECO:0000313" key="1">
    <source>
        <dbReference type="EMBL" id="UUL82569.1"/>
    </source>
</evidence>
<name>A0ABY5L6G7_9SPHN</name>
<accession>A0ABY5L6G7</accession>
<organism evidence="1 2">
    <name type="scientific">Sphingomonas qomolangmaensis</name>
    <dbReference type="NCBI Taxonomy" id="2918765"/>
    <lineage>
        <taxon>Bacteria</taxon>
        <taxon>Pseudomonadati</taxon>
        <taxon>Pseudomonadota</taxon>
        <taxon>Alphaproteobacteria</taxon>
        <taxon>Sphingomonadales</taxon>
        <taxon>Sphingomonadaceae</taxon>
        <taxon>Sphingomonas</taxon>
    </lineage>
</organism>
<keyword evidence="2" id="KW-1185">Reference proteome</keyword>
<dbReference type="EMBL" id="CP101740">
    <property type="protein sequence ID" value="UUL82569.1"/>
    <property type="molecule type" value="Genomic_DNA"/>
</dbReference>